<comment type="caution">
    <text evidence="1">The sequence shown here is derived from an EMBL/GenBank/DDBJ whole genome shotgun (WGS) entry which is preliminary data.</text>
</comment>
<evidence type="ECO:0000313" key="2">
    <source>
        <dbReference type="Proteomes" id="UP001062846"/>
    </source>
</evidence>
<name>A0ACC0P7I0_RHOML</name>
<keyword evidence="2" id="KW-1185">Reference proteome</keyword>
<gene>
    <name evidence="1" type="ORF">RHMOL_Rhmol04G0277700</name>
</gene>
<organism evidence="1 2">
    <name type="scientific">Rhododendron molle</name>
    <name type="common">Chinese azalea</name>
    <name type="synonym">Azalea mollis</name>
    <dbReference type="NCBI Taxonomy" id="49168"/>
    <lineage>
        <taxon>Eukaryota</taxon>
        <taxon>Viridiplantae</taxon>
        <taxon>Streptophyta</taxon>
        <taxon>Embryophyta</taxon>
        <taxon>Tracheophyta</taxon>
        <taxon>Spermatophyta</taxon>
        <taxon>Magnoliopsida</taxon>
        <taxon>eudicotyledons</taxon>
        <taxon>Gunneridae</taxon>
        <taxon>Pentapetalae</taxon>
        <taxon>asterids</taxon>
        <taxon>Ericales</taxon>
        <taxon>Ericaceae</taxon>
        <taxon>Ericoideae</taxon>
        <taxon>Rhodoreae</taxon>
        <taxon>Rhododendron</taxon>
    </lineage>
</organism>
<sequence length="705" mass="78699">MAELPANRSEAVASAVDDHAAPNARLQTHNRSIPLPEDKVTSRWEMLKLAYKTLGVVFGGLVTSPLYVYPSMPLKSPTEDDYLGIYSIMFWTLSLIGVVKYACIALKADDQGEGGTFALYSLLCRNMDIGFLSSKRIVPNSRISHANVYQSSQKPSSLGKFIEKSVIARRVLLFIAMLGTCMLIGDGILTPAISVLSAMDGIRGPFPSVSKSWVEALSAIVLIVLFLLQKFGTSRVSFLFSPIMGAWTFTTPLVGIYSIIHYYPSIFKAISPHYMFRFFSRNGKEGWLLLGGTVLCITGSEALFADLGHFSRSSIQTAYLIKNPYDHDDGFFKFIPTPIYWPMFIIATLAAIVASQSLISATFSVIKQSVVLDYFPRVKVVHTSSSKEGEVYSPEINYILMVLCVAVILIFGDGKDIGNAFGVVVILVMLITTILLTLVMIMIWRTPPVLVALYFSVFFVMEGVYVSAVFTKIPEGGWIPFAISLILAFIMFGWFYGRQRKIEYERMHKIDLERLGMLLSDPCVQRVPGLCFFYTNIQDGLTPILGHYIKNMKSLHKVTIFTTLRYLLVPKVAPGERIVIKKLGLKGVYRCVIQYGYADSLNLEGDDYVRQVTESLQAHIEDSSEYVPTVPLEVEEEISDVEEAKLAGVVHIRGKTRLYIGKNGRWFDRFMLGFYEVLHSNCRSALPAMGVPLPQCIEVGMLYEA</sequence>
<protein>
    <submittedName>
        <fullName evidence="1">Uncharacterized protein</fullName>
    </submittedName>
</protein>
<evidence type="ECO:0000313" key="1">
    <source>
        <dbReference type="EMBL" id="KAI8560713.1"/>
    </source>
</evidence>
<dbReference type="Proteomes" id="UP001062846">
    <property type="component" value="Chromosome 4"/>
</dbReference>
<proteinExistence type="predicted"/>
<reference evidence="1" key="1">
    <citation type="submission" date="2022-02" db="EMBL/GenBank/DDBJ databases">
        <title>Plant Genome Project.</title>
        <authorList>
            <person name="Zhang R.-G."/>
        </authorList>
    </citation>
    <scope>NUCLEOTIDE SEQUENCE</scope>
    <source>
        <strain evidence="1">AT1</strain>
    </source>
</reference>
<accession>A0ACC0P7I0</accession>
<dbReference type="EMBL" id="CM046391">
    <property type="protein sequence ID" value="KAI8560713.1"/>
    <property type="molecule type" value="Genomic_DNA"/>
</dbReference>